<dbReference type="InterPro" id="IPR056951">
    <property type="entry name" value="Phage_connect_2"/>
</dbReference>
<protein>
    <recommendedName>
        <fullName evidence="2">DNA-packaging protein</fullName>
    </recommendedName>
</protein>
<accession>A0AA50ADF1</accession>
<reference evidence="1" key="1">
    <citation type="submission" date="2023-04" db="EMBL/GenBank/DDBJ databases">
        <title>The human skin virome in hidradenitis suppurativa patients.</title>
        <authorList>
            <person name="Jansen D."/>
        </authorList>
    </citation>
    <scope>NUCLEOTIDE SEQUENCE</scope>
    <source>
        <strain evidence="1">VC4_HSPhageB</strain>
    </source>
</reference>
<sequence length="101" mass="11322">MTPEDLLSYCKLLLRQASTDVFDEEIKILISACLLDLDLSGVARADDDLIKRAVGIYVKAHFGSENPDRNGLIDCYNSLKTHLALSYKYGDYLPHEKISSN</sequence>
<evidence type="ECO:0000313" key="1">
    <source>
        <dbReference type="EMBL" id="WLJ26197.1"/>
    </source>
</evidence>
<dbReference type="Pfam" id="PF24829">
    <property type="entry name" value="Phage_connect_2"/>
    <property type="match status" value="1"/>
</dbReference>
<evidence type="ECO:0008006" key="2">
    <source>
        <dbReference type="Google" id="ProtNLM"/>
    </source>
</evidence>
<proteinExistence type="predicted"/>
<dbReference type="EMBL" id="OQ890323">
    <property type="protein sequence ID" value="WLJ26197.1"/>
    <property type="molecule type" value="Genomic_DNA"/>
</dbReference>
<organism evidence="1">
    <name type="scientific">Firmicutes phage HS17</name>
    <dbReference type="NCBI Taxonomy" id="3056395"/>
    <lineage>
        <taxon>Viruses</taxon>
    </lineage>
</organism>
<name>A0AA50ADF1_9VIRU</name>